<dbReference type="Gene3D" id="3.40.50.1820">
    <property type="entry name" value="alpha/beta hydrolase"/>
    <property type="match status" value="1"/>
</dbReference>
<feature type="domain" description="AB hydrolase-1" evidence="2">
    <location>
        <begin position="26"/>
        <end position="283"/>
    </location>
</feature>
<evidence type="ECO:0000313" key="4">
    <source>
        <dbReference type="Proteomes" id="UP001567350"/>
    </source>
</evidence>
<dbReference type="Proteomes" id="UP001567350">
    <property type="component" value="Unassembled WGS sequence"/>
</dbReference>
<dbReference type="PRINTS" id="PR00111">
    <property type="entry name" value="ABHYDROLASE"/>
</dbReference>
<protein>
    <submittedName>
        <fullName evidence="3">Alpha/beta fold hydrolase</fullName>
    </submittedName>
</protein>
<keyword evidence="4" id="KW-1185">Reference proteome</keyword>
<dbReference type="GO" id="GO:0016787">
    <property type="term" value="F:hydrolase activity"/>
    <property type="evidence" value="ECO:0007669"/>
    <property type="project" value="UniProtKB-KW"/>
</dbReference>
<dbReference type="InterPro" id="IPR000073">
    <property type="entry name" value="AB_hydrolase_1"/>
</dbReference>
<sequence length="319" mass="35587">MIETIRHQLPHGVTLECRSCGSPGKPLLLFLHGFPEGAFIWDGVMTPFADRWRCLAPDLRGYGQSSKPSSVEAYKPKALVQDLVALIAAESPGRPAAAVIAHDWGGALAWNLAIQHPIALQQLLIINAPHPGAFVRELQHNPAQQAASQYMHFLRRSDASALLLADGAQRLWDFFRTPQGDLPTWLTPQLQAVYLAHWQQSLATACHYYSASPLAPPRDDDQGIHQLQLPDALLHTAVPTHILWGQQDKALLPELLNGLERWVPHLSLTYAPDASHWLVHERPDLVIRQLHQILRQSLPKRELPALDSTGQNTDFTLDY</sequence>
<reference evidence="3 4" key="1">
    <citation type="submission" date="2024-08" db="EMBL/GenBank/DDBJ databases">
        <authorList>
            <person name="Feng Z."/>
            <person name="Ronholm J."/>
        </authorList>
    </citation>
    <scope>NUCLEOTIDE SEQUENCE [LARGE SCALE GENOMIC DNA]</scope>
    <source>
        <strain evidence="3 4">4-AB0-8</strain>
    </source>
</reference>
<keyword evidence="1 3" id="KW-0378">Hydrolase</keyword>
<dbReference type="PANTHER" id="PTHR43329">
    <property type="entry name" value="EPOXIDE HYDROLASE"/>
    <property type="match status" value="1"/>
</dbReference>
<dbReference type="Pfam" id="PF00561">
    <property type="entry name" value="Abhydrolase_1"/>
    <property type="match status" value="1"/>
</dbReference>
<evidence type="ECO:0000313" key="3">
    <source>
        <dbReference type="EMBL" id="MEZ2738445.1"/>
    </source>
</evidence>
<gene>
    <name evidence="3" type="ORF">ACBP88_03050</name>
</gene>
<evidence type="ECO:0000256" key="1">
    <source>
        <dbReference type="ARBA" id="ARBA00022801"/>
    </source>
</evidence>
<name>A0ABV4ICA3_9BURK</name>
<proteinExistence type="predicted"/>
<dbReference type="InterPro" id="IPR029058">
    <property type="entry name" value="AB_hydrolase_fold"/>
</dbReference>
<comment type="caution">
    <text evidence="3">The sequence shown here is derived from an EMBL/GenBank/DDBJ whole genome shotgun (WGS) entry which is preliminary data.</text>
</comment>
<accession>A0ABV4ICA3</accession>
<dbReference type="PRINTS" id="PR00412">
    <property type="entry name" value="EPOXHYDRLASE"/>
</dbReference>
<evidence type="ECO:0000259" key="2">
    <source>
        <dbReference type="Pfam" id="PF00561"/>
    </source>
</evidence>
<organism evidence="3 4">
    <name type="scientific">Comamonas jiangduensis</name>
    <dbReference type="NCBI Taxonomy" id="1194168"/>
    <lineage>
        <taxon>Bacteria</taxon>
        <taxon>Pseudomonadati</taxon>
        <taxon>Pseudomonadota</taxon>
        <taxon>Betaproteobacteria</taxon>
        <taxon>Burkholderiales</taxon>
        <taxon>Comamonadaceae</taxon>
        <taxon>Comamonas</taxon>
    </lineage>
</organism>
<dbReference type="RefSeq" id="WP_370890546.1">
    <property type="nucleotide sequence ID" value="NZ_JBGJLR010000002.1"/>
</dbReference>
<dbReference type="EMBL" id="JBGJLR010000002">
    <property type="protein sequence ID" value="MEZ2738445.1"/>
    <property type="molecule type" value="Genomic_DNA"/>
</dbReference>
<dbReference type="SUPFAM" id="SSF53474">
    <property type="entry name" value="alpha/beta-Hydrolases"/>
    <property type="match status" value="1"/>
</dbReference>
<dbReference type="InterPro" id="IPR000639">
    <property type="entry name" value="Epox_hydrolase-like"/>
</dbReference>